<dbReference type="HOGENOM" id="CLU_079858_0_0_6"/>
<gene>
    <name evidence="1" type="ordered locus">HS_0426</name>
</gene>
<evidence type="ECO:0000313" key="1">
    <source>
        <dbReference type="EMBL" id="ABI24704.1"/>
    </source>
</evidence>
<dbReference type="SMR" id="Q0I2C7"/>
<dbReference type="AlphaFoldDB" id="Q0I2C7"/>
<reference evidence="1" key="1">
    <citation type="submission" date="2006-08" db="EMBL/GenBank/DDBJ databases">
        <title>Complete genome sequence of Haemophilus somnus 129PT.</title>
        <authorList>
            <person name="Copeland A."/>
            <person name="Lucas S."/>
            <person name="Lapidus A."/>
            <person name="Barry K."/>
            <person name="Glavina del Rio T."/>
            <person name="Hammon N."/>
            <person name="Dalin E."/>
            <person name="Tice H."/>
            <person name="Pitluck S."/>
            <person name="Brettin T.S."/>
            <person name="Bruce D."/>
            <person name="Challacombe J.F."/>
            <person name="Chertkov O."/>
            <person name="Detter J.C."/>
            <person name="Gilna P."/>
            <person name="Han S."/>
            <person name="Misra M."/>
            <person name="Tapia R."/>
            <person name="Thayer N.N."/>
            <person name="Xie G."/>
            <person name="Inzana T.J."/>
            <person name="Duncan A.J."/>
            <person name="Siddaramppa S."/>
            <person name="Richardson P."/>
        </authorList>
    </citation>
    <scope>NUCLEOTIDE SEQUENCE</scope>
    <source>
        <strain evidence="1">129PT</strain>
    </source>
</reference>
<name>Q0I2C7_HISS1</name>
<dbReference type="DNASU" id="4239902"/>
<sequence length="303" mass="35375">MIEKYRRNIPLELKSYNQWLWFKKIKNIDKKGKVKTIKIPVSPITLSSKEWNLREQWGDFETAIDGLQNSGCDGLSFILTKDDPFICIDLDNVSEDKKTFIDDFSNTYIEISQSGRGLHIFAKGSIKKNFNNQIEKVEMYHENKCIAMTGELFIVNYLVENKQDAIDKYYELYSPKESIYKAIDGYNDFVNTIPNANMVLDAMLKHNEKARGLFYGSNLSGDASKDDFQLLLFLNSFTHGNHEIMKSIFLQSALNRLGDKSKRKTEIGYLKYLDESIEKAIKCGNRKYWDYDYHRKKKGFYLE</sequence>
<dbReference type="EMBL" id="CP000436">
    <property type="protein sequence ID" value="ABI24704.1"/>
    <property type="molecule type" value="Genomic_DNA"/>
</dbReference>
<dbReference type="KEGG" id="hso:HS_0426"/>
<dbReference type="eggNOG" id="COG4983">
    <property type="taxonomic scope" value="Bacteria"/>
</dbReference>
<accession>Q0I2C7</accession>
<protein>
    <submittedName>
        <fullName evidence="1">Possible phage DNA-polymerase or DNA-primase</fullName>
    </submittedName>
</protein>
<organism evidence="1">
    <name type="scientific">Histophilus somni (strain 129Pt)</name>
    <name type="common">Haemophilus somnus</name>
    <dbReference type="NCBI Taxonomy" id="205914"/>
    <lineage>
        <taxon>Bacteria</taxon>
        <taxon>Pseudomonadati</taxon>
        <taxon>Pseudomonadota</taxon>
        <taxon>Gammaproteobacteria</taxon>
        <taxon>Pasteurellales</taxon>
        <taxon>Pasteurellaceae</taxon>
        <taxon>Histophilus</taxon>
    </lineage>
</organism>
<proteinExistence type="predicted"/>